<protein>
    <submittedName>
        <fullName evidence="1">Uncharacterized protein</fullName>
    </submittedName>
</protein>
<proteinExistence type="predicted"/>
<dbReference type="OrthoDB" id="37659at2759"/>
<reference evidence="1 2" key="1">
    <citation type="journal article" date="2018" name="Evol. Lett.">
        <title>Horizontal gene cluster transfer increased hallucinogenic mushroom diversity.</title>
        <authorList>
            <person name="Reynolds H.T."/>
            <person name="Vijayakumar V."/>
            <person name="Gluck-Thaler E."/>
            <person name="Korotkin H.B."/>
            <person name="Matheny P.B."/>
            <person name="Slot J.C."/>
        </authorList>
    </citation>
    <scope>NUCLEOTIDE SEQUENCE [LARGE SCALE GENOMIC DNA]</scope>
    <source>
        <strain evidence="1 2">SRW20</strain>
    </source>
</reference>
<gene>
    <name evidence="1" type="ORF">CVT26_008984</name>
</gene>
<name>A0A409YB44_9AGAR</name>
<comment type="caution">
    <text evidence="1">The sequence shown here is derived from an EMBL/GenBank/DDBJ whole genome shotgun (WGS) entry which is preliminary data.</text>
</comment>
<dbReference type="EMBL" id="NHYE01001019">
    <property type="protein sequence ID" value="PPR00235.1"/>
    <property type="molecule type" value="Genomic_DNA"/>
</dbReference>
<accession>A0A409YB44</accession>
<dbReference type="AlphaFoldDB" id="A0A409YB44"/>
<dbReference type="Proteomes" id="UP000284706">
    <property type="component" value="Unassembled WGS sequence"/>
</dbReference>
<evidence type="ECO:0000313" key="1">
    <source>
        <dbReference type="EMBL" id="PPR00235.1"/>
    </source>
</evidence>
<sequence>MSAYPLIVAQYDLQGHKYLTERWVLAALETKKKAHIFQLIGNTDNLKYDTRTESNFDGSQTLCGGCMVGSIGLEQIEWMKEKLGEVPIIRNHPEEFDCQVWVIESLRLLKEAARPGVEIKLVSERGIRKELKEEKERWELGEDTLEDRLFD</sequence>
<evidence type="ECO:0000313" key="2">
    <source>
        <dbReference type="Proteomes" id="UP000284706"/>
    </source>
</evidence>
<organism evidence="1 2">
    <name type="scientific">Gymnopilus dilepis</name>
    <dbReference type="NCBI Taxonomy" id="231916"/>
    <lineage>
        <taxon>Eukaryota</taxon>
        <taxon>Fungi</taxon>
        <taxon>Dikarya</taxon>
        <taxon>Basidiomycota</taxon>
        <taxon>Agaricomycotina</taxon>
        <taxon>Agaricomycetes</taxon>
        <taxon>Agaricomycetidae</taxon>
        <taxon>Agaricales</taxon>
        <taxon>Agaricineae</taxon>
        <taxon>Hymenogastraceae</taxon>
        <taxon>Gymnopilus</taxon>
    </lineage>
</organism>
<dbReference type="InParanoid" id="A0A409YB44"/>
<keyword evidence="2" id="KW-1185">Reference proteome</keyword>